<accession>A0A5E4R7X1</accession>
<organism evidence="2 3">
    <name type="scientific">Pandoraea pneumonica</name>
    <dbReference type="NCBI Taxonomy" id="2508299"/>
    <lineage>
        <taxon>Bacteria</taxon>
        <taxon>Pseudomonadati</taxon>
        <taxon>Pseudomonadota</taxon>
        <taxon>Betaproteobacteria</taxon>
        <taxon>Burkholderiales</taxon>
        <taxon>Burkholderiaceae</taxon>
        <taxon>Pandoraea</taxon>
    </lineage>
</organism>
<dbReference type="InterPro" id="IPR050266">
    <property type="entry name" value="AB_hydrolase_sf"/>
</dbReference>
<reference evidence="2 3" key="1">
    <citation type="submission" date="2019-08" db="EMBL/GenBank/DDBJ databases">
        <authorList>
            <person name="Peeters C."/>
        </authorList>
    </citation>
    <scope>NUCLEOTIDE SEQUENCE [LARGE SCALE GENOMIC DNA]</scope>
    <source>
        <strain evidence="2 3">LMG 31114</strain>
    </source>
</reference>
<evidence type="ECO:0000313" key="3">
    <source>
        <dbReference type="Proteomes" id="UP000366945"/>
    </source>
</evidence>
<gene>
    <name evidence="2" type="ORF">PPN31114_00017</name>
</gene>
<keyword evidence="2" id="KW-0378">Hydrolase</keyword>
<dbReference type="Gene3D" id="3.40.50.1820">
    <property type="entry name" value="alpha/beta hydrolase"/>
    <property type="match status" value="1"/>
</dbReference>
<dbReference type="Pfam" id="PF00561">
    <property type="entry name" value="Abhydrolase_1"/>
    <property type="match status" value="1"/>
</dbReference>
<dbReference type="GO" id="GO:0016020">
    <property type="term" value="C:membrane"/>
    <property type="evidence" value="ECO:0007669"/>
    <property type="project" value="TreeGrafter"/>
</dbReference>
<dbReference type="OrthoDB" id="5297561at2"/>
<protein>
    <submittedName>
        <fullName evidence="2">Alpha/beta hydrolase</fullName>
    </submittedName>
</protein>
<dbReference type="RefSeq" id="WP_150677509.1">
    <property type="nucleotide sequence ID" value="NZ_CABPSK010000001.1"/>
</dbReference>
<dbReference type="EMBL" id="CABPSK010000001">
    <property type="protein sequence ID" value="VVD59426.1"/>
    <property type="molecule type" value="Genomic_DNA"/>
</dbReference>
<dbReference type="PRINTS" id="PR00111">
    <property type="entry name" value="ABHYDROLASE"/>
</dbReference>
<dbReference type="AlphaFoldDB" id="A0A5E4R7X1"/>
<proteinExistence type="predicted"/>
<dbReference type="PANTHER" id="PTHR43798">
    <property type="entry name" value="MONOACYLGLYCEROL LIPASE"/>
    <property type="match status" value="1"/>
</dbReference>
<sequence>MNFDVAGNTVYAYTAGKPILPSQPTVVFLHGAQHDHSVWGLQSRYLANHGMNVLALDLPGHHRSAGTPLKTIGALADWVVAVLDAAGVKSAALIGHSMGSLIALDAAARHPTRVSRIALVGTAYPMKVSDALLEAAAQREPEAIALVNEWSHSTLAAKPSAPGPGFWTWGGNQRLMERVAKRNPGEKVFLTDFEACNSYDQGWEAAARVKCPVLAVLGQRDLMTPPRSAKALLDALRAGDASASCGTEGASGVGGVGGTGNPGGVPVTVKTVNAGHAIMTEQPDALLDALIQFMRH</sequence>
<dbReference type="SUPFAM" id="SSF53474">
    <property type="entry name" value="alpha/beta-Hydrolases"/>
    <property type="match status" value="1"/>
</dbReference>
<evidence type="ECO:0000259" key="1">
    <source>
        <dbReference type="Pfam" id="PF00561"/>
    </source>
</evidence>
<dbReference type="GO" id="GO:0047372">
    <property type="term" value="F:monoacylglycerol lipase activity"/>
    <property type="evidence" value="ECO:0007669"/>
    <property type="project" value="TreeGrafter"/>
</dbReference>
<dbReference type="GeneID" id="300402101"/>
<dbReference type="PANTHER" id="PTHR43798:SF5">
    <property type="entry name" value="MONOACYLGLYCEROL LIPASE ABHD6"/>
    <property type="match status" value="1"/>
</dbReference>
<feature type="domain" description="AB hydrolase-1" evidence="1">
    <location>
        <begin position="24"/>
        <end position="138"/>
    </location>
</feature>
<dbReference type="InterPro" id="IPR000073">
    <property type="entry name" value="AB_hydrolase_1"/>
</dbReference>
<dbReference type="InterPro" id="IPR029058">
    <property type="entry name" value="AB_hydrolase_fold"/>
</dbReference>
<evidence type="ECO:0000313" key="2">
    <source>
        <dbReference type="EMBL" id="VVD59426.1"/>
    </source>
</evidence>
<dbReference type="Proteomes" id="UP000366945">
    <property type="component" value="Unassembled WGS sequence"/>
</dbReference>
<keyword evidence="3" id="KW-1185">Reference proteome</keyword>
<dbReference type="GO" id="GO:0046464">
    <property type="term" value="P:acylglycerol catabolic process"/>
    <property type="evidence" value="ECO:0007669"/>
    <property type="project" value="TreeGrafter"/>
</dbReference>
<name>A0A5E4R7X1_9BURK</name>